<proteinExistence type="predicted"/>
<evidence type="ECO:0000256" key="1">
    <source>
        <dbReference type="SAM" id="MobiDB-lite"/>
    </source>
</evidence>
<protein>
    <submittedName>
        <fullName evidence="2">Uncharacterized protein</fullName>
    </submittedName>
</protein>
<sequence>MTGRHDFIGHLWPRITTPITSGSCDDPSQHVSPGTTRHRRWAPRATKPMLHPPGKREPAYLSGGFSSVNSRCPKWKEQSRVSQLV</sequence>
<keyword evidence="3" id="KW-1185">Reference proteome</keyword>
<accession>A0A4Y2HCI2</accession>
<organism evidence="2 3">
    <name type="scientific">Araneus ventricosus</name>
    <name type="common">Orbweaver spider</name>
    <name type="synonym">Epeira ventricosa</name>
    <dbReference type="NCBI Taxonomy" id="182803"/>
    <lineage>
        <taxon>Eukaryota</taxon>
        <taxon>Metazoa</taxon>
        <taxon>Ecdysozoa</taxon>
        <taxon>Arthropoda</taxon>
        <taxon>Chelicerata</taxon>
        <taxon>Arachnida</taxon>
        <taxon>Araneae</taxon>
        <taxon>Araneomorphae</taxon>
        <taxon>Entelegynae</taxon>
        <taxon>Araneoidea</taxon>
        <taxon>Araneidae</taxon>
        <taxon>Araneus</taxon>
    </lineage>
</organism>
<dbReference type="Proteomes" id="UP000499080">
    <property type="component" value="Unassembled WGS sequence"/>
</dbReference>
<gene>
    <name evidence="2" type="ORF">AVEN_51_1</name>
</gene>
<feature type="region of interest" description="Disordered" evidence="1">
    <location>
        <begin position="18"/>
        <end position="62"/>
    </location>
</feature>
<comment type="caution">
    <text evidence="2">The sequence shown here is derived from an EMBL/GenBank/DDBJ whole genome shotgun (WGS) entry which is preliminary data.</text>
</comment>
<reference evidence="2 3" key="1">
    <citation type="journal article" date="2019" name="Sci. Rep.">
        <title>Orb-weaving spider Araneus ventricosus genome elucidates the spidroin gene catalogue.</title>
        <authorList>
            <person name="Kono N."/>
            <person name="Nakamura H."/>
            <person name="Ohtoshi R."/>
            <person name="Moran D.A.P."/>
            <person name="Shinohara A."/>
            <person name="Yoshida Y."/>
            <person name="Fujiwara M."/>
            <person name="Mori M."/>
            <person name="Tomita M."/>
            <person name="Arakawa K."/>
        </authorList>
    </citation>
    <scope>NUCLEOTIDE SEQUENCE [LARGE SCALE GENOMIC DNA]</scope>
</reference>
<name>A0A4Y2HCI2_ARAVE</name>
<evidence type="ECO:0000313" key="3">
    <source>
        <dbReference type="Proteomes" id="UP000499080"/>
    </source>
</evidence>
<evidence type="ECO:0000313" key="2">
    <source>
        <dbReference type="EMBL" id="GBM62988.1"/>
    </source>
</evidence>
<dbReference type="AlphaFoldDB" id="A0A4Y2HCI2"/>
<dbReference type="EMBL" id="BGPR01001845">
    <property type="protein sequence ID" value="GBM62988.1"/>
    <property type="molecule type" value="Genomic_DNA"/>
</dbReference>